<dbReference type="SUPFAM" id="SSF52374">
    <property type="entry name" value="Nucleotidylyl transferase"/>
    <property type="match status" value="1"/>
</dbReference>
<dbReference type="InterPro" id="IPR008513">
    <property type="entry name" value="tRNA(Met)_cyd_acetate_ligase"/>
</dbReference>
<sequence length="369" mass="41419">MKVCGIVVEYNPFHNGHLHHLQQARRQSGCDVVVAVMSPHFVQRGEPAICDKWARAKAALACGVDLVIELPTLHAVQSAAYFAQAAVELLALADTDVIVFGSESSDHAQLEEAARRLEHVVVNGRSQSIVRQYESQLGAMAPNDILGIHYIRAAIPYGIQTLCIKRTNDYHSCKIDAPIASATAIRHAFFHGEDVSAYTPLAAQLDANRRLSALYPYLQTQLLLDDPAKMRACFLMDEGIESLFIQAAKANDTLEAFLDHCTNARYTRSRIQRTLIHYLLHTSKDDANQHALPAHLRLLAFTKQARPLLRKLQDEGRPIVSRFHDLPLFYRQMERKATILYTHGDAKERKRLLAREGEGPYADLSDHHH</sequence>
<keyword evidence="2" id="KW-0436">Ligase</keyword>
<comment type="caution">
    <text evidence="3">The sequence shown here is derived from an EMBL/GenBank/DDBJ whole genome shotgun (WGS) entry which is preliminary data.</text>
</comment>
<keyword evidence="2" id="KW-0547">Nucleotide-binding</keyword>
<keyword evidence="2" id="KW-0820">tRNA-binding</keyword>
<feature type="binding site" evidence="2">
    <location>
        <begin position="7"/>
        <end position="20"/>
    </location>
    <ligand>
        <name>ATP</name>
        <dbReference type="ChEBI" id="CHEBI:30616"/>
    </ligand>
</feature>
<accession>A0ABT7U9T5</accession>
<dbReference type="Gene3D" id="3.40.50.620">
    <property type="entry name" value="HUPs"/>
    <property type="match status" value="1"/>
</dbReference>
<evidence type="ECO:0000256" key="2">
    <source>
        <dbReference type="HAMAP-Rule" id="MF_01539"/>
    </source>
</evidence>
<proteinExistence type="inferred from homology"/>
<protein>
    <recommendedName>
        <fullName evidence="2">tRNA(Met) cytidine acetate ligase</fullName>
        <ecNumber evidence="2">6.3.4.-</ecNumber>
    </recommendedName>
</protein>
<dbReference type="Pfam" id="PF05636">
    <property type="entry name" value="HIGH_NTase1"/>
    <property type="match status" value="1"/>
</dbReference>
<keyword evidence="2" id="KW-0067">ATP-binding</keyword>
<feature type="binding site" evidence="2">
    <location>
        <position position="143"/>
    </location>
    <ligand>
        <name>ATP</name>
        <dbReference type="ChEBI" id="CHEBI:30616"/>
    </ligand>
</feature>
<gene>
    <name evidence="2" type="primary">tmcAL</name>
    <name evidence="3" type="ORF">QUV96_01910</name>
</gene>
<reference evidence="3 4" key="1">
    <citation type="submission" date="2023-06" db="EMBL/GenBank/DDBJ databases">
        <title>Identification and characterization of horizontal gene transfer across gut microbiota members of farm animals based on homology search.</title>
        <authorList>
            <person name="Schwarzerova J."/>
            <person name="Nykrynova M."/>
            <person name="Jureckova K."/>
            <person name="Cejkova D."/>
            <person name="Rychlik I."/>
        </authorList>
    </citation>
    <scope>NUCLEOTIDE SEQUENCE [LARGE SCALE GENOMIC DNA]</scope>
    <source>
        <strain evidence="3 4">ET39</strain>
    </source>
</reference>
<keyword evidence="1 2" id="KW-0819">tRNA processing</keyword>
<reference evidence="4" key="2">
    <citation type="submission" date="2023-06" db="EMBL/GenBank/DDBJ databases">
        <title>Identification and characterization of horizontal gene transfer across gut microbiota members of farm animals based on homology search.</title>
        <authorList>
            <person name="Zeman M."/>
            <person name="Kubasova T."/>
            <person name="Jahodarova E."/>
            <person name="Nykrynova M."/>
            <person name="Rychlik I."/>
        </authorList>
    </citation>
    <scope>NUCLEOTIDE SEQUENCE [LARGE SCALE GENOMIC DNA]</scope>
    <source>
        <strain evidence="4">ET39</strain>
    </source>
</reference>
<name>A0ABT7U9T5_9FIRM</name>
<feature type="binding site" evidence="2">
    <location>
        <position position="166"/>
    </location>
    <ligand>
        <name>ATP</name>
        <dbReference type="ChEBI" id="CHEBI:30616"/>
    </ligand>
</feature>
<comment type="similarity">
    <text evidence="2">Belongs to the TmcAL family.</text>
</comment>
<comment type="catalytic activity">
    <reaction evidence="2">
        <text>cytidine(34) in elongator tRNA(Met) + acetate + ATP = N(4)-acetylcytidine(34) in elongator tRNA(Met) + AMP + diphosphate</text>
        <dbReference type="Rhea" id="RHEA:58144"/>
        <dbReference type="Rhea" id="RHEA-COMP:10693"/>
        <dbReference type="Rhea" id="RHEA-COMP:10694"/>
        <dbReference type="ChEBI" id="CHEBI:30089"/>
        <dbReference type="ChEBI" id="CHEBI:30616"/>
        <dbReference type="ChEBI" id="CHEBI:33019"/>
        <dbReference type="ChEBI" id="CHEBI:74900"/>
        <dbReference type="ChEBI" id="CHEBI:82748"/>
        <dbReference type="ChEBI" id="CHEBI:456215"/>
    </reaction>
</comment>
<organism evidence="3 4">
    <name type="scientific">Amedibacillus dolichus</name>
    <dbReference type="NCBI Taxonomy" id="31971"/>
    <lineage>
        <taxon>Bacteria</taxon>
        <taxon>Bacillati</taxon>
        <taxon>Bacillota</taxon>
        <taxon>Erysipelotrichia</taxon>
        <taxon>Erysipelotrichales</taxon>
        <taxon>Erysipelotrichaceae</taxon>
        <taxon>Amedibacillus</taxon>
    </lineage>
</organism>
<keyword evidence="2" id="KW-0963">Cytoplasm</keyword>
<dbReference type="PANTHER" id="PTHR37825:SF1">
    <property type="entry name" value="TRNA(MET) CYTIDINE ACETATE LIGASE"/>
    <property type="match status" value="1"/>
</dbReference>
<comment type="subcellular location">
    <subcellularLocation>
        <location evidence="2">Cytoplasm</location>
    </subcellularLocation>
</comment>
<dbReference type="RefSeq" id="WP_289606861.1">
    <property type="nucleotide sequence ID" value="NZ_JAUDCG010000005.1"/>
</dbReference>
<keyword evidence="2" id="KW-0694">RNA-binding</keyword>
<dbReference type="EMBL" id="JAUDCG010000005">
    <property type="protein sequence ID" value="MDM8156391.1"/>
    <property type="molecule type" value="Genomic_DNA"/>
</dbReference>
<dbReference type="InterPro" id="IPR014729">
    <property type="entry name" value="Rossmann-like_a/b/a_fold"/>
</dbReference>
<dbReference type="HAMAP" id="MF_01539">
    <property type="entry name" value="TmcAL"/>
    <property type="match status" value="1"/>
</dbReference>
<feature type="binding site" evidence="2">
    <location>
        <position position="101"/>
    </location>
    <ligand>
        <name>ATP</name>
        <dbReference type="ChEBI" id="CHEBI:30616"/>
    </ligand>
</feature>
<comment type="caution">
    <text evidence="2">Lacks conserved residue(s) required for the propagation of feature annotation.</text>
</comment>
<evidence type="ECO:0000313" key="3">
    <source>
        <dbReference type="EMBL" id="MDM8156391.1"/>
    </source>
</evidence>
<evidence type="ECO:0000313" key="4">
    <source>
        <dbReference type="Proteomes" id="UP001529340"/>
    </source>
</evidence>
<evidence type="ECO:0000256" key="1">
    <source>
        <dbReference type="ARBA" id="ARBA00022694"/>
    </source>
</evidence>
<dbReference type="PANTHER" id="PTHR37825">
    <property type="entry name" value="TRNA(MET) CYTIDINE ACETATE LIGASE"/>
    <property type="match status" value="1"/>
</dbReference>
<reference evidence="3 4" key="3">
    <citation type="submission" date="2023-06" db="EMBL/GenBank/DDBJ databases">
        <authorList>
            <person name="Zeman M."/>
            <person name="Kubasova T."/>
            <person name="Jahodarova E."/>
            <person name="Nykrynova M."/>
            <person name="Rychlik I."/>
        </authorList>
    </citation>
    <scope>NUCLEOTIDE SEQUENCE [LARGE SCALE GENOMIC DNA]</scope>
    <source>
        <strain evidence="3 4">ET39</strain>
    </source>
</reference>
<comment type="function">
    <text evidence="2">Catalyzes the formation of N(4)-acetylcytidine (ac(4)C) at the wobble position of elongator tRNA(Met), using acetate and ATP as substrates. First activates an acetate ion to form acetyladenylate (Ac-AMP) and then transfers the acetyl group to tRNA to form ac(4)C34.</text>
</comment>
<dbReference type="Proteomes" id="UP001529340">
    <property type="component" value="Unassembled WGS sequence"/>
</dbReference>
<keyword evidence="4" id="KW-1185">Reference proteome</keyword>
<dbReference type="EC" id="6.3.4.-" evidence="2"/>